<dbReference type="PANTHER" id="PTHR11469">
    <property type="entry name" value="GLUCOSE-6-PHOSPHATE ISOMERASE"/>
    <property type="match status" value="1"/>
</dbReference>
<accession>A0A9Q1KRI3</accession>
<dbReference type="GO" id="GO:0005829">
    <property type="term" value="C:cytosol"/>
    <property type="evidence" value="ECO:0007669"/>
    <property type="project" value="TreeGrafter"/>
</dbReference>
<dbReference type="Gene3D" id="3.40.50.10490">
    <property type="entry name" value="Glucose-6-phosphate isomerase like protein, domain 1"/>
    <property type="match status" value="4"/>
</dbReference>
<evidence type="ECO:0000256" key="7">
    <source>
        <dbReference type="ARBA" id="ARBA00023235"/>
    </source>
</evidence>
<protein>
    <recommendedName>
        <fullName evidence="4">glucose-6-phosphate isomerase</fullName>
        <ecNumber evidence="4">5.3.1.9</ecNumber>
    </recommendedName>
    <alternativeName>
        <fullName evidence="10">Phosphoglucose isomerase</fullName>
    </alternativeName>
    <alternativeName>
        <fullName evidence="9">Phosphohexose isomerase</fullName>
    </alternativeName>
</protein>
<evidence type="ECO:0000313" key="12">
    <source>
        <dbReference type="Proteomes" id="UP001153076"/>
    </source>
</evidence>
<sequence length="287" mass="31710">MQMASPQLISDTDAWRDLKAAHLKEKIDRMYNGERINSTENRSVLHVALRAPRDAVINSDGKNVVPDVWEVLDKIRDFSEKVRTGSWVGATGKPLKDVIAIGIGGSFLGPLFVHTALQTEPEAAECARGRQLRFLANVDPIDVARNIAGINPETTLGKPAAVAKHMVAVSTNLKLVEEFGIDPSNAFAFWDWVGGRYSGEVVSNHDELMSNFFAQPDALAFGKNPEELQKENVPPHLIPHKLLAIYEHRVAVQGFIWSINSFDQWGVELGKETSDVPAELPTKLPQM</sequence>
<comment type="subunit">
    <text evidence="3">Homodimer.</text>
</comment>
<dbReference type="GO" id="GO:0051156">
    <property type="term" value="P:glucose 6-phosphate metabolic process"/>
    <property type="evidence" value="ECO:0007669"/>
    <property type="project" value="TreeGrafter"/>
</dbReference>
<dbReference type="PROSITE" id="PS00174">
    <property type="entry name" value="P_GLUCOSE_ISOMERASE_2"/>
    <property type="match status" value="1"/>
</dbReference>
<dbReference type="CDD" id="cd05015">
    <property type="entry name" value="SIS_PGI_1"/>
    <property type="match status" value="1"/>
</dbReference>
<reference evidence="11" key="1">
    <citation type="submission" date="2022-04" db="EMBL/GenBank/DDBJ databases">
        <title>Carnegiea gigantea Genome sequencing and assembly v2.</title>
        <authorList>
            <person name="Copetti D."/>
            <person name="Sanderson M.J."/>
            <person name="Burquez A."/>
            <person name="Wojciechowski M.F."/>
        </authorList>
    </citation>
    <scope>NUCLEOTIDE SEQUENCE</scope>
    <source>
        <strain evidence="11">SGP5-SGP5p</strain>
        <tissue evidence="11">Aerial part</tissue>
    </source>
</reference>
<evidence type="ECO:0000256" key="6">
    <source>
        <dbReference type="ARBA" id="ARBA00023152"/>
    </source>
</evidence>
<dbReference type="SUPFAM" id="SSF53697">
    <property type="entry name" value="SIS domain"/>
    <property type="match status" value="1"/>
</dbReference>
<dbReference type="GO" id="GO:0006094">
    <property type="term" value="P:gluconeogenesis"/>
    <property type="evidence" value="ECO:0007669"/>
    <property type="project" value="UniProtKB-KW"/>
</dbReference>
<keyword evidence="12" id="KW-1185">Reference proteome</keyword>
<dbReference type="PANTHER" id="PTHR11469:SF1">
    <property type="entry name" value="GLUCOSE-6-PHOSPHATE ISOMERASE"/>
    <property type="match status" value="1"/>
</dbReference>
<evidence type="ECO:0000256" key="1">
    <source>
        <dbReference type="ARBA" id="ARBA00004926"/>
    </source>
</evidence>
<dbReference type="PROSITE" id="PS51463">
    <property type="entry name" value="P_GLUCOSE_ISOMERASE_3"/>
    <property type="match status" value="3"/>
</dbReference>
<evidence type="ECO:0000313" key="11">
    <source>
        <dbReference type="EMBL" id="KAJ8448369.1"/>
    </source>
</evidence>
<comment type="similarity">
    <text evidence="2">Belongs to the GPI family.</text>
</comment>
<dbReference type="InterPro" id="IPR001672">
    <property type="entry name" value="G6P_Isomerase"/>
</dbReference>
<dbReference type="InterPro" id="IPR035482">
    <property type="entry name" value="SIS_PGI_2"/>
</dbReference>
<keyword evidence="7" id="KW-0413">Isomerase</keyword>
<dbReference type="GO" id="GO:0006096">
    <property type="term" value="P:glycolytic process"/>
    <property type="evidence" value="ECO:0007669"/>
    <property type="project" value="UniProtKB-KW"/>
</dbReference>
<dbReference type="EC" id="5.3.1.9" evidence="4"/>
<evidence type="ECO:0000256" key="10">
    <source>
        <dbReference type="ARBA" id="ARBA00031265"/>
    </source>
</evidence>
<dbReference type="InterPro" id="IPR023096">
    <property type="entry name" value="G6P_Isomerase_C"/>
</dbReference>
<proteinExistence type="inferred from homology"/>
<gene>
    <name evidence="11" type="ORF">Cgig2_021997</name>
</gene>
<dbReference type="OrthoDB" id="5831190at2759"/>
<evidence type="ECO:0000256" key="2">
    <source>
        <dbReference type="ARBA" id="ARBA00006604"/>
    </source>
</evidence>
<dbReference type="Proteomes" id="UP001153076">
    <property type="component" value="Unassembled WGS sequence"/>
</dbReference>
<name>A0A9Q1KRI3_9CARY</name>
<evidence type="ECO:0000256" key="4">
    <source>
        <dbReference type="ARBA" id="ARBA00011952"/>
    </source>
</evidence>
<dbReference type="Gene3D" id="1.10.1390.10">
    <property type="match status" value="1"/>
</dbReference>
<evidence type="ECO:0000256" key="8">
    <source>
        <dbReference type="ARBA" id="ARBA00029321"/>
    </source>
</evidence>
<comment type="pathway">
    <text evidence="1">Carbohydrate degradation; glycolysis; D-glyceraldehyde 3-phosphate and glycerone phosphate from D-glucose: step 2/4.</text>
</comment>
<keyword evidence="5" id="KW-0312">Gluconeogenesis</keyword>
<organism evidence="11 12">
    <name type="scientific">Carnegiea gigantea</name>
    <dbReference type="NCBI Taxonomy" id="171969"/>
    <lineage>
        <taxon>Eukaryota</taxon>
        <taxon>Viridiplantae</taxon>
        <taxon>Streptophyta</taxon>
        <taxon>Embryophyta</taxon>
        <taxon>Tracheophyta</taxon>
        <taxon>Spermatophyta</taxon>
        <taxon>Magnoliopsida</taxon>
        <taxon>eudicotyledons</taxon>
        <taxon>Gunneridae</taxon>
        <taxon>Pentapetalae</taxon>
        <taxon>Caryophyllales</taxon>
        <taxon>Cactineae</taxon>
        <taxon>Cactaceae</taxon>
        <taxon>Cactoideae</taxon>
        <taxon>Echinocereeae</taxon>
        <taxon>Carnegiea</taxon>
    </lineage>
</organism>
<dbReference type="InterPro" id="IPR035476">
    <property type="entry name" value="SIS_PGI_1"/>
</dbReference>
<dbReference type="EMBL" id="JAKOGI010000030">
    <property type="protein sequence ID" value="KAJ8448369.1"/>
    <property type="molecule type" value="Genomic_DNA"/>
</dbReference>
<keyword evidence="6" id="KW-0324">Glycolysis</keyword>
<dbReference type="InterPro" id="IPR018189">
    <property type="entry name" value="Phosphoglucose_isomerase_CS"/>
</dbReference>
<dbReference type="CDD" id="cd05016">
    <property type="entry name" value="SIS_PGI_2"/>
    <property type="match status" value="1"/>
</dbReference>
<dbReference type="Pfam" id="PF00342">
    <property type="entry name" value="PGI"/>
    <property type="match status" value="4"/>
</dbReference>
<evidence type="ECO:0000256" key="3">
    <source>
        <dbReference type="ARBA" id="ARBA00011738"/>
    </source>
</evidence>
<dbReference type="GO" id="GO:0048029">
    <property type="term" value="F:monosaccharide binding"/>
    <property type="evidence" value="ECO:0007669"/>
    <property type="project" value="TreeGrafter"/>
</dbReference>
<dbReference type="InterPro" id="IPR046348">
    <property type="entry name" value="SIS_dom_sf"/>
</dbReference>
<dbReference type="AlphaFoldDB" id="A0A9Q1KRI3"/>
<evidence type="ECO:0000256" key="9">
    <source>
        <dbReference type="ARBA" id="ARBA00029859"/>
    </source>
</evidence>
<dbReference type="GO" id="GO:0004347">
    <property type="term" value="F:glucose-6-phosphate isomerase activity"/>
    <property type="evidence" value="ECO:0007669"/>
    <property type="project" value="UniProtKB-EC"/>
</dbReference>
<comment type="caution">
    <text evidence="11">The sequence shown here is derived from an EMBL/GenBank/DDBJ whole genome shotgun (WGS) entry which is preliminary data.</text>
</comment>
<dbReference type="GO" id="GO:0097367">
    <property type="term" value="F:carbohydrate derivative binding"/>
    <property type="evidence" value="ECO:0007669"/>
    <property type="project" value="InterPro"/>
</dbReference>
<evidence type="ECO:0000256" key="5">
    <source>
        <dbReference type="ARBA" id="ARBA00022432"/>
    </source>
</evidence>
<comment type="catalytic activity">
    <reaction evidence="8">
        <text>alpha-D-glucose 6-phosphate = beta-D-fructose 6-phosphate</text>
        <dbReference type="Rhea" id="RHEA:11816"/>
        <dbReference type="ChEBI" id="CHEBI:57634"/>
        <dbReference type="ChEBI" id="CHEBI:58225"/>
        <dbReference type="EC" id="5.3.1.9"/>
    </reaction>
</comment>